<name>A0ABY7EZ44_MYAAR</name>
<dbReference type="CDD" id="cd01671">
    <property type="entry name" value="CARD"/>
    <property type="match status" value="1"/>
</dbReference>
<evidence type="ECO:0000259" key="10">
    <source>
        <dbReference type="PROSITE" id="PS50209"/>
    </source>
</evidence>
<dbReference type="SUPFAM" id="SSF47986">
    <property type="entry name" value="DEATH domain"/>
    <property type="match status" value="1"/>
</dbReference>
<dbReference type="PROSITE" id="PS50207">
    <property type="entry name" value="CASPASE_P10"/>
    <property type="match status" value="1"/>
</dbReference>
<dbReference type="InterPro" id="IPR029030">
    <property type="entry name" value="Caspase-like_dom_sf"/>
</dbReference>
<dbReference type="Gene3D" id="1.10.533.10">
    <property type="entry name" value="Death Domain, Fas"/>
    <property type="match status" value="1"/>
</dbReference>
<evidence type="ECO:0000256" key="2">
    <source>
        <dbReference type="ARBA" id="ARBA00022670"/>
    </source>
</evidence>
<dbReference type="PANTHER" id="PTHR47901">
    <property type="entry name" value="CASPASE RECRUITMENT DOMAIN-CONTAINING PROTEIN 18"/>
    <property type="match status" value="1"/>
</dbReference>
<evidence type="ECO:0000259" key="9">
    <source>
        <dbReference type="PROSITE" id="PS50208"/>
    </source>
</evidence>
<protein>
    <submittedName>
        <fullName evidence="11">CASP9-like protein</fullName>
    </submittedName>
</protein>
<dbReference type="Proteomes" id="UP001164746">
    <property type="component" value="Chromosome 9"/>
</dbReference>
<evidence type="ECO:0000259" key="8">
    <source>
        <dbReference type="PROSITE" id="PS50207"/>
    </source>
</evidence>
<gene>
    <name evidence="11" type="ORF">MAR_005292</name>
</gene>
<dbReference type="PRINTS" id="PR00376">
    <property type="entry name" value="IL1BCENZYME"/>
</dbReference>
<keyword evidence="2" id="KW-0645">Protease</keyword>
<dbReference type="Pfam" id="PF00619">
    <property type="entry name" value="CARD"/>
    <property type="match status" value="1"/>
</dbReference>
<sequence length="358" mass="40240">AQKTPNDKVRKIIDTVPKRGPRAFGIFLEVLHATDNTDLAARLSGSGMGDGHSRGVYNMKKQIRGRCFIISNKMFYATELDEKGVARSKLGTRYGTEKDVEDLKKLFQQLHFQVDVKKDLKKDEMSTALFQESSNMSLRDMECYVCVICSHGTREGIYGTDGGVITLEEVTSYFDDQVDRTSGQTGDLGQDLSTLSRQFKKSVSIKDGCQPDAGPEPPRPQVFVEPTDRTDAVMGNTEERSVPSKQDMLVACATHPDFVSFRNEQFGSWFIQAVIYVFQKFAATESILDLLTLVNRLVAIGRTSTDRGLLAPRDATQCARFESSLTKKLLFFPGVLIHQMYTIHQKLFEAQDNNWIYL</sequence>
<evidence type="ECO:0000256" key="4">
    <source>
        <dbReference type="ARBA" id="ARBA00022801"/>
    </source>
</evidence>
<dbReference type="Pfam" id="PF00656">
    <property type="entry name" value="Peptidase_C14"/>
    <property type="match status" value="1"/>
</dbReference>
<dbReference type="PANTHER" id="PTHR47901:SF8">
    <property type="entry name" value="CASPASE-3"/>
    <property type="match status" value="1"/>
</dbReference>
<keyword evidence="5" id="KW-0788">Thiol protease</keyword>
<keyword evidence="3" id="KW-0053">Apoptosis</keyword>
<dbReference type="InterPro" id="IPR001309">
    <property type="entry name" value="Pept_C14_p20"/>
</dbReference>
<evidence type="ECO:0000256" key="7">
    <source>
        <dbReference type="RuleBase" id="RU003971"/>
    </source>
</evidence>
<evidence type="ECO:0000313" key="11">
    <source>
        <dbReference type="EMBL" id="WAR15187.1"/>
    </source>
</evidence>
<comment type="similarity">
    <text evidence="1 7">Belongs to the peptidase C14A family.</text>
</comment>
<dbReference type="PROSITE" id="PS50208">
    <property type="entry name" value="CASPASE_P20"/>
    <property type="match status" value="1"/>
</dbReference>
<dbReference type="InterPro" id="IPR011029">
    <property type="entry name" value="DEATH-like_dom_sf"/>
</dbReference>
<dbReference type="InterPro" id="IPR001315">
    <property type="entry name" value="CARD"/>
</dbReference>
<dbReference type="Gene3D" id="3.40.50.1460">
    <property type="match status" value="1"/>
</dbReference>
<evidence type="ECO:0000256" key="5">
    <source>
        <dbReference type="ARBA" id="ARBA00022807"/>
    </source>
</evidence>
<dbReference type="InterPro" id="IPR002398">
    <property type="entry name" value="Pept_C14"/>
</dbReference>
<evidence type="ECO:0000256" key="3">
    <source>
        <dbReference type="ARBA" id="ARBA00022703"/>
    </source>
</evidence>
<feature type="domain" description="CARD" evidence="10">
    <location>
        <begin position="1"/>
        <end position="46"/>
    </location>
</feature>
<proteinExistence type="inferred from homology"/>
<dbReference type="InterPro" id="IPR011600">
    <property type="entry name" value="Pept_C14_caspase"/>
</dbReference>
<dbReference type="Gene3D" id="3.30.70.1470">
    <property type="entry name" value="Caspase-like"/>
    <property type="match status" value="1"/>
</dbReference>
<evidence type="ECO:0000256" key="6">
    <source>
        <dbReference type="ARBA" id="ARBA00023145"/>
    </source>
</evidence>
<dbReference type="InterPro" id="IPR002138">
    <property type="entry name" value="Pept_C14_p10"/>
</dbReference>
<evidence type="ECO:0000313" key="12">
    <source>
        <dbReference type="Proteomes" id="UP001164746"/>
    </source>
</evidence>
<keyword evidence="4" id="KW-0378">Hydrolase</keyword>
<evidence type="ECO:0000256" key="1">
    <source>
        <dbReference type="ARBA" id="ARBA00010134"/>
    </source>
</evidence>
<dbReference type="EMBL" id="CP111020">
    <property type="protein sequence ID" value="WAR15187.1"/>
    <property type="molecule type" value="Genomic_DNA"/>
</dbReference>
<feature type="non-terminal residue" evidence="11">
    <location>
        <position position="1"/>
    </location>
</feature>
<keyword evidence="6" id="KW-0865">Zymogen</keyword>
<feature type="domain" description="Caspase family p10" evidence="8">
    <location>
        <begin position="238"/>
        <end position="333"/>
    </location>
</feature>
<accession>A0ABY7EZ44</accession>
<reference evidence="11" key="1">
    <citation type="submission" date="2022-11" db="EMBL/GenBank/DDBJ databases">
        <title>Centuries of genome instability and evolution in soft-shell clam transmissible cancer (bioRxiv).</title>
        <authorList>
            <person name="Hart S.F.M."/>
            <person name="Yonemitsu M.A."/>
            <person name="Giersch R.M."/>
            <person name="Beal B.F."/>
            <person name="Arriagada G."/>
            <person name="Davis B.W."/>
            <person name="Ostrander E.A."/>
            <person name="Goff S.P."/>
            <person name="Metzger M.J."/>
        </authorList>
    </citation>
    <scope>NUCLEOTIDE SEQUENCE</scope>
    <source>
        <strain evidence="11">MELC-2E11</strain>
        <tissue evidence="11">Siphon/mantle</tissue>
    </source>
</reference>
<keyword evidence="12" id="KW-1185">Reference proteome</keyword>
<dbReference type="SUPFAM" id="SSF52129">
    <property type="entry name" value="Caspase-like"/>
    <property type="match status" value="1"/>
</dbReference>
<organism evidence="11 12">
    <name type="scientific">Mya arenaria</name>
    <name type="common">Soft-shell clam</name>
    <dbReference type="NCBI Taxonomy" id="6604"/>
    <lineage>
        <taxon>Eukaryota</taxon>
        <taxon>Metazoa</taxon>
        <taxon>Spiralia</taxon>
        <taxon>Lophotrochozoa</taxon>
        <taxon>Mollusca</taxon>
        <taxon>Bivalvia</taxon>
        <taxon>Autobranchia</taxon>
        <taxon>Heteroconchia</taxon>
        <taxon>Euheterodonta</taxon>
        <taxon>Imparidentia</taxon>
        <taxon>Neoheterodontei</taxon>
        <taxon>Myida</taxon>
        <taxon>Myoidea</taxon>
        <taxon>Myidae</taxon>
        <taxon>Mya</taxon>
    </lineage>
</organism>
<feature type="domain" description="Caspase family p20" evidence="9">
    <location>
        <begin position="63"/>
        <end position="175"/>
    </location>
</feature>
<dbReference type="PROSITE" id="PS50209">
    <property type="entry name" value="CARD"/>
    <property type="match status" value="1"/>
</dbReference>
<dbReference type="SMART" id="SM00115">
    <property type="entry name" value="CASc"/>
    <property type="match status" value="1"/>
</dbReference>
<dbReference type="InterPro" id="IPR015917">
    <property type="entry name" value="Pept_C14A"/>
</dbReference>